<keyword evidence="7" id="KW-0443">Lipid metabolism</keyword>
<comment type="similarity">
    <text evidence="2 12">Belongs to the short-chain dehydrogenases/reductases (SDR) family.</text>
</comment>
<dbReference type="EMBL" id="ML978721">
    <property type="protein sequence ID" value="KAF2087215.1"/>
    <property type="molecule type" value="Genomic_DNA"/>
</dbReference>
<evidence type="ECO:0000256" key="1">
    <source>
        <dbReference type="ARBA" id="ARBA00004141"/>
    </source>
</evidence>
<evidence type="ECO:0000256" key="4">
    <source>
        <dbReference type="ARBA" id="ARBA00022857"/>
    </source>
</evidence>
<dbReference type="OrthoDB" id="10253736at2759"/>
<comment type="function">
    <text evidence="9">Catalyzes the reduction of all-trans-retinal to all-trans-retinol in the presence of NADPH.</text>
</comment>
<evidence type="ECO:0000256" key="5">
    <source>
        <dbReference type="ARBA" id="ARBA00022989"/>
    </source>
</evidence>
<keyword evidence="8" id="KW-0472">Membrane</keyword>
<name>A0A9P4HXU8_9PEZI</name>
<gene>
    <name evidence="13" type="ORF">K490DRAFT_57271</name>
</gene>
<dbReference type="PRINTS" id="PR00080">
    <property type="entry name" value="SDRFAMILY"/>
</dbReference>
<dbReference type="AlphaFoldDB" id="A0A9P4HXU8"/>
<evidence type="ECO:0000256" key="6">
    <source>
        <dbReference type="ARBA" id="ARBA00023002"/>
    </source>
</evidence>
<dbReference type="GO" id="GO:0052650">
    <property type="term" value="F:all-trans-retinol dehydrogenase (NADP+) activity"/>
    <property type="evidence" value="ECO:0007669"/>
    <property type="project" value="UniProtKB-ARBA"/>
</dbReference>
<dbReference type="InterPro" id="IPR036291">
    <property type="entry name" value="NAD(P)-bd_dom_sf"/>
</dbReference>
<keyword evidence="6" id="KW-0560">Oxidoreductase</keyword>
<dbReference type="Gene3D" id="3.40.50.720">
    <property type="entry name" value="NAD(P)-binding Rossmann-like Domain"/>
    <property type="match status" value="1"/>
</dbReference>
<evidence type="ECO:0000256" key="12">
    <source>
        <dbReference type="RuleBase" id="RU000363"/>
    </source>
</evidence>
<evidence type="ECO:0000256" key="8">
    <source>
        <dbReference type="ARBA" id="ARBA00023136"/>
    </source>
</evidence>
<dbReference type="Proteomes" id="UP000799776">
    <property type="component" value="Unassembled WGS sequence"/>
</dbReference>
<keyword evidence="4" id="KW-0521">NADP</keyword>
<keyword evidence="14" id="KW-1185">Reference proteome</keyword>
<protein>
    <recommendedName>
        <fullName evidence="10">Short-chain dehydrogenase/reductase 3</fullName>
    </recommendedName>
    <alternativeName>
        <fullName evidence="11">Retinal short-chain dehydrogenase/reductase 1</fullName>
    </alternativeName>
</protein>
<evidence type="ECO:0000256" key="7">
    <source>
        <dbReference type="ARBA" id="ARBA00023098"/>
    </source>
</evidence>
<dbReference type="InterPro" id="IPR002347">
    <property type="entry name" value="SDR_fam"/>
</dbReference>
<organism evidence="13 14">
    <name type="scientific">Saccharata proteae CBS 121410</name>
    <dbReference type="NCBI Taxonomy" id="1314787"/>
    <lineage>
        <taxon>Eukaryota</taxon>
        <taxon>Fungi</taxon>
        <taxon>Dikarya</taxon>
        <taxon>Ascomycota</taxon>
        <taxon>Pezizomycotina</taxon>
        <taxon>Dothideomycetes</taxon>
        <taxon>Dothideomycetes incertae sedis</taxon>
        <taxon>Botryosphaeriales</taxon>
        <taxon>Saccharataceae</taxon>
        <taxon>Saccharata</taxon>
    </lineage>
</organism>
<evidence type="ECO:0000256" key="11">
    <source>
        <dbReference type="ARBA" id="ARBA00082544"/>
    </source>
</evidence>
<dbReference type="Pfam" id="PF00106">
    <property type="entry name" value="adh_short"/>
    <property type="match status" value="1"/>
</dbReference>
<dbReference type="PANTHER" id="PTHR24322">
    <property type="entry name" value="PKSB"/>
    <property type="match status" value="1"/>
</dbReference>
<evidence type="ECO:0000256" key="9">
    <source>
        <dbReference type="ARBA" id="ARBA00059620"/>
    </source>
</evidence>
<evidence type="ECO:0000256" key="10">
    <source>
        <dbReference type="ARBA" id="ARBA00068717"/>
    </source>
</evidence>
<dbReference type="GO" id="GO:0016020">
    <property type="term" value="C:membrane"/>
    <property type="evidence" value="ECO:0007669"/>
    <property type="project" value="UniProtKB-SubCell"/>
</dbReference>
<evidence type="ECO:0000313" key="13">
    <source>
        <dbReference type="EMBL" id="KAF2087215.1"/>
    </source>
</evidence>
<proteinExistence type="inferred from homology"/>
<accession>A0A9P4HXU8</accession>
<comment type="caution">
    <text evidence="13">The sequence shown here is derived from an EMBL/GenBank/DDBJ whole genome shotgun (WGS) entry which is preliminary data.</text>
</comment>
<evidence type="ECO:0000313" key="14">
    <source>
        <dbReference type="Proteomes" id="UP000799776"/>
    </source>
</evidence>
<keyword evidence="5" id="KW-1133">Transmembrane helix</keyword>
<sequence>MSGPTQALARLSAPVASFAFNPLVTGVLLFALTKAPPSIQEPLLQQLAKLPGAVSPERVVKTLKWLLALGTVGRVNGWLNGLATNSWALKSDRSKWDWQKEIAVVTGGCSGIGELVVKGLLEKGVRVAVLDVQPLPETLKSNPNILHQTCDISDPDAVTSCATTIRSTFGPPSVLVNNAGIGSAHTIFDTTPKQLNKIFGVNLLSHWYTVGEFVPDMAKKNKGHVVTIASMACFVTVAEIVDYACTKSGALAFHEGLTQELRHRHSAPDVHTTVVHPNWVKTPLVASALETLEKHQGPLLTADFVADEILKQIFACRGGQLILPTSMTGVSGIRGWPNWIQERLRDSIGGLTNASKAV</sequence>
<keyword evidence="3" id="KW-0812">Transmembrane</keyword>
<dbReference type="FunFam" id="3.40.50.720:FF:000131">
    <property type="entry name" value="Short-chain dehydrogenase/reductase 3"/>
    <property type="match status" value="1"/>
</dbReference>
<comment type="subcellular location">
    <subcellularLocation>
        <location evidence="1">Membrane</location>
        <topology evidence="1">Multi-pass membrane protein</topology>
    </subcellularLocation>
</comment>
<reference evidence="13" key="1">
    <citation type="journal article" date="2020" name="Stud. Mycol.">
        <title>101 Dothideomycetes genomes: a test case for predicting lifestyles and emergence of pathogens.</title>
        <authorList>
            <person name="Haridas S."/>
            <person name="Albert R."/>
            <person name="Binder M."/>
            <person name="Bloem J."/>
            <person name="Labutti K."/>
            <person name="Salamov A."/>
            <person name="Andreopoulos B."/>
            <person name="Baker S."/>
            <person name="Barry K."/>
            <person name="Bills G."/>
            <person name="Bluhm B."/>
            <person name="Cannon C."/>
            <person name="Castanera R."/>
            <person name="Culley D."/>
            <person name="Daum C."/>
            <person name="Ezra D."/>
            <person name="Gonzalez J."/>
            <person name="Henrissat B."/>
            <person name="Kuo A."/>
            <person name="Liang C."/>
            <person name="Lipzen A."/>
            <person name="Lutzoni F."/>
            <person name="Magnuson J."/>
            <person name="Mondo S."/>
            <person name="Nolan M."/>
            <person name="Ohm R."/>
            <person name="Pangilinan J."/>
            <person name="Park H.-J."/>
            <person name="Ramirez L."/>
            <person name="Alfaro M."/>
            <person name="Sun H."/>
            <person name="Tritt A."/>
            <person name="Yoshinaga Y."/>
            <person name="Zwiers L.-H."/>
            <person name="Turgeon B."/>
            <person name="Goodwin S."/>
            <person name="Spatafora J."/>
            <person name="Crous P."/>
            <person name="Grigoriev I."/>
        </authorList>
    </citation>
    <scope>NUCLEOTIDE SEQUENCE</scope>
    <source>
        <strain evidence="13">CBS 121410</strain>
    </source>
</reference>
<dbReference type="PANTHER" id="PTHR24322:SF736">
    <property type="entry name" value="RETINOL DEHYDROGENASE 10"/>
    <property type="match status" value="1"/>
</dbReference>
<evidence type="ECO:0000256" key="2">
    <source>
        <dbReference type="ARBA" id="ARBA00006484"/>
    </source>
</evidence>
<dbReference type="PRINTS" id="PR00081">
    <property type="entry name" value="GDHRDH"/>
</dbReference>
<evidence type="ECO:0000256" key="3">
    <source>
        <dbReference type="ARBA" id="ARBA00022692"/>
    </source>
</evidence>
<dbReference type="SUPFAM" id="SSF51735">
    <property type="entry name" value="NAD(P)-binding Rossmann-fold domains"/>
    <property type="match status" value="1"/>
</dbReference>